<dbReference type="AlphaFoldDB" id="A0A4R2K9S6"/>
<comment type="cofactor">
    <cofactor evidence="1">
        <name>[4Fe-4S] cluster</name>
        <dbReference type="ChEBI" id="CHEBI:49883"/>
    </cofactor>
</comment>
<protein>
    <recommendedName>
        <fullName evidence="8">Radical SAM superfamily enzyme YgiQ (UPF0313 family)</fullName>
    </recommendedName>
</protein>
<dbReference type="OrthoDB" id="9801659at2"/>
<evidence type="ECO:0000256" key="3">
    <source>
        <dbReference type="ARBA" id="ARBA00022723"/>
    </source>
</evidence>
<keyword evidence="5" id="KW-0411">Iron-sulfur</keyword>
<comment type="caution">
    <text evidence="6">The sequence shown here is derived from an EMBL/GenBank/DDBJ whole genome shotgun (WGS) entry which is preliminary data.</text>
</comment>
<evidence type="ECO:0000313" key="7">
    <source>
        <dbReference type="Proteomes" id="UP000294919"/>
    </source>
</evidence>
<dbReference type="InterPro" id="IPR051198">
    <property type="entry name" value="BchE-like"/>
</dbReference>
<dbReference type="Proteomes" id="UP000294919">
    <property type="component" value="Unassembled WGS sequence"/>
</dbReference>
<keyword evidence="7" id="KW-1185">Reference proteome</keyword>
<proteinExistence type="predicted"/>
<dbReference type="GO" id="GO:0046872">
    <property type="term" value="F:metal ion binding"/>
    <property type="evidence" value="ECO:0007669"/>
    <property type="project" value="UniProtKB-KW"/>
</dbReference>
<gene>
    <name evidence="6" type="ORF">EV214_14116</name>
</gene>
<dbReference type="SUPFAM" id="SSF102114">
    <property type="entry name" value="Radical SAM enzymes"/>
    <property type="match status" value="1"/>
</dbReference>
<dbReference type="GO" id="GO:0051536">
    <property type="term" value="F:iron-sulfur cluster binding"/>
    <property type="evidence" value="ECO:0007669"/>
    <property type="project" value="UniProtKB-KW"/>
</dbReference>
<name>A0A4R2K9S6_9FIRM</name>
<accession>A0A4R2K9S6</accession>
<reference evidence="6 7" key="1">
    <citation type="submission" date="2019-03" db="EMBL/GenBank/DDBJ databases">
        <title>Genomic Encyclopedia of Type Strains, Phase IV (KMG-IV): sequencing the most valuable type-strain genomes for metagenomic binning, comparative biology and taxonomic classification.</title>
        <authorList>
            <person name="Goeker M."/>
        </authorList>
    </citation>
    <scope>NUCLEOTIDE SEQUENCE [LARGE SCALE GENOMIC DNA]</scope>
    <source>
        <strain evidence="6 7">DSM 102940</strain>
    </source>
</reference>
<keyword evidence="4" id="KW-0408">Iron</keyword>
<dbReference type="GO" id="GO:0003824">
    <property type="term" value="F:catalytic activity"/>
    <property type="evidence" value="ECO:0007669"/>
    <property type="project" value="InterPro"/>
</dbReference>
<sequence>MNRKILLVEPNYKNKYPPMGLMKIATYYKMQGDQVTFFKGDLKELVLNDTYESLLEQLYANNGDVFWEKYKPQICNYLKKGSQTSFEEIPLTEENPIIKELLKYYRKYFYNKDYFLPENRKWDRIGITTLFTFFWDITIKTINFVKQLCKSEKDVMIGGVMASILPDRVKEATGIYPFVGTISMPGVLDNNDIIVDTLPLDYSILDEIDYEYPATNAYYAYMTRGCVNKCKFCAVPKLEPQYKGYIPISEQIRITAEHFGGKKDLLLLDNNVLASYQFNQIIDEIKQAGFTNDSKFLQPNVFDITIENLRSGYNDRGYLRNIVKQYRALIQKHGAEKIQKVYDLLEEHHLLEFHTAKKEAVFETYDAVKELFENHYKRRPKKRYVDFNQGIDARLITDENMEKLFEIPIRPVRIAFDSWKLAEIYTKAVKTAVRHEHRNLSNYLLYNFEDKPIELYQRLKLNVDLCEELDASIYSFPMKYHPIEDPNYFSNRDYIGKYWNRKFIRTIQAVLNSTKGKVGKGKSFFEKAFGATPEEFYKLLYMPEAMIIYRFYFEGIGLTDEWWNKFSALSDEKMEMIKPIIHKNEFNDIEKLSYDSEILDLLSYYAIKRDDAEKALKKR</sequence>
<organism evidence="6 7">
    <name type="scientific">Marinisporobacter balticus</name>
    <dbReference type="NCBI Taxonomy" id="2018667"/>
    <lineage>
        <taxon>Bacteria</taxon>
        <taxon>Bacillati</taxon>
        <taxon>Bacillota</taxon>
        <taxon>Clostridia</taxon>
        <taxon>Peptostreptococcales</taxon>
        <taxon>Thermotaleaceae</taxon>
        <taxon>Marinisporobacter</taxon>
    </lineage>
</organism>
<dbReference type="InterPro" id="IPR058240">
    <property type="entry name" value="rSAM_sf"/>
</dbReference>
<keyword evidence="3" id="KW-0479">Metal-binding</keyword>
<dbReference type="PANTHER" id="PTHR43409">
    <property type="entry name" value="ANAEROBIC MAGNESIUM-PROTOPORPHYRIN IX MONOMETHYL ESTER CYCLASE-RELATED"/>
    <property type="match status" value="1"/>
</dbReference>
<evidence type="ECO:0000256" key="2">
    <source>
        <dbReference type="ARBA" id="ARBA00022691"/>
    </source>
</evidence>
<evidence type="ECO:0000256" key="1">
    <source>
        <dbReference type="ARBA" id="ARBA00001966"/>
    </source>
</evidence>
<evidence type="ECO:0000313" key="6">
    <source>
        <dbReference type="EMBL" id="TCO68737.1"/>
    </source>
</evidence>
<dbReference type="RefSeq" id="WP_132248106.1">
    <property type="nucleotide sequence ID" value="NZ_SLWV01000041.1"/>
</dbReference>
<evidence type="ECO:0000256" key="4">
    <source>
        <dbReference type="ARBA" id="ARBA00023004"/>
    </source>
</evidence>
<evidence type="ECO:0000256" key="5">
    <source>
        <dbReference type="ARBA" id="ARBA00023014"/>
    </source>
</evidence>
<keyword evidence="2" id="KW-0949">S-adenosyl-L-methionine</keyword>
<dbReference type="EMBL" id="SLWV01000041">
    <property type="protein sequence ID" value="TCO68737.1"/>
    <property type="molecule type" value="Genomic_DNA"/>
</dbReference>
<dbReference type="SFLD" id="SFLDS00029">
    <property type="entry name" value="Radical_SAM"/>
    <property type="match status" value="1"/>
</dbReference>
<dbReference type="InterPro" id="IPR007197">
    <property type="entry name" value="rSAM"/>
</dbReference>
<evidence type="ECO:0008006" key="8">
    <source>
        <dbReference type="Google" id="ProtNLM"/>
    </source>
</evidence>